<name>A0A6V8N3M3_9BACT</name>
<protein>
    <submittedName>
        <fullName evidence="7">CoA ester lyase</fullName>
    </submittedName>
</protein>
<dbReference type="RefSeq" id="WP_183359567.1">
    <property type="nucleotide sequence ID" value="NZ_BLXZ01000001.1"/>
</dbReference>
<keyword evidence="7" id="KW-0456">Lyase</keyword>
<evidence type="ECO:0000313" key="8">
    <source>
        <dbReference type="Proteomes" id="UP000587586"/>
    </source>
</evidence>
<dbReference type="SUPFAM" id="SSF51621">
    <property type="entry name" value="Phosphoenolpyruvate/pyruvate domain"/>
    <property type="match status" value="1"/>
</dbReference>
<keyword evidence="3 5" id="KW-0460">Magnesium</keyword>
<evidence type="ECO:0000256" key="2">
    <source>
        <dbReference type="ARBA" id="ARBA00022723"/>
    </source>
</evidence>
<reference evidence="8" key="1">
    <citation type="submission" date="2020-06" db="EMBL/GenBank/DDBJ databases">
        <title>Draft genomic sequecing of Geomonas sp. Red745.</title>
        <authorList>
            <person name="Itoh H."/>
            <person name="Xu Z.X."/>
            <person name="Ushijima N."/>
            <person name="Masuda Y."/>
            <person name="Shiratori Y."/>
            <person name="Senoo K."/>
        </authorList>
    </citation>
    <scope>NUCLEOTIDE SEQUENCE [LARGE SCALE GENOMIC DNA]</scope>
    <source>
        <strain evidence="8">Red745</strain>
    </source>
</reference>
<dbReference type="InterPro" id="IPR040442">
    <property type="entry name" value="Pyrv_kinase-like_dom_sf"/>
</dbReference>
<organism evidence="7 8">
    <name type="scientific">Geomonas limicola</name>
    <dbReference type="NCBI Taxonomy" id="2740186"/>
    <lineage>
        <taxon>Bacteria</taxon>
        <taxon>Pseudomonadati</taxon>
        <taxon>Thermodesulfobacteriota</taxon>
        <taxon>Desulfuromonadia</taxon>
        <taxon>Geobacterales</taxon>
        <taxon>Geobacteraceae</taxon>
        <taxon>Geomonas</taxon>
    </lineage>
</organism>
<evidence type="ECO:0000313" key="7">
    <source>
        <dbReference type="EMBL" id="GFO67051.1"/>
    </source>
</evidence>
<sequence length="289" mass="30665">MNVRPRRSVLYLPGSNPRALEKARTLPADTLILDLEDAVSPVSKDAARAQVVEALALGGFGQREVLVRVNSPSTSWGAADIAAVAQARPDGIVIPKVESAEEVHSVTAALDQAGAPAELPIWVTAETPRGILRIEDIAGASHRLAGIIMGTSDLAKDLRVRHTPDRSGFLTALSLCVIAARAHGLEVLDGVHLDLADDAGFEAACNQGRDLGFDGKTLIHPKQIEVANRVFGPSEAEIQEARTIIEAWEAARQEGKGITVVNGRLVENLHVEIAHRTLTLAAAIEALTP</sequence>
<comment type="cofactor">
    <cofactor evidence="1">
        <name>Mg(2+)</name>
        <dbReference type="ChEBI" id="CHEBI:18420"/>
    </cofactor>
</comment>
<dbReference type="Gene3D" id="3.20.20.60">
    <property type="entry name" value="Phosphoenolpyruvate-binding domains"/>
    <property type="match status" value="1"/>
</dbReference>
<dbReference type="InterPro" id="IPR005000">
    <property type="entry name" value="Aldolase/citrate-lyase_domain"/>
</dbReference>
<dbReference type="AlphaFoldDB" id="A0A6V8N3M3"/>
<evidence type="ECO:0000256" key="1">
    <source>
        <dbReference type="ARBA" id="ARBA00001946"/>
    </source>
</evidence>
<dbReference type="InterPro" id="IPR011206">
    <property type="entry name" value="Citrate_lyase_beta/mcl1/mcl2"/>
</dbReference>
<dbReference type="PIRSF" id="PIRSF015582">
    <property type="entry name" value="Cit_lyase_B"/>
    <property type="match status" value="1"/>
</dbReference>
<feature type="domain" description="HpcH/HpaI aldolase/citrate lyase" evidence="6">
    <location>
        <begin position="7"/>
        <end position="221"/>
    </location>
</feature>
<dbReference type="Proteomes" id="UP000587586">
    <property type="component" value="Unassembled WGS sequence"/>
</dbReference>
<dbReference type="PANTHER" id="PTHR32308:SF10">
    <property type="entry name" value="CITRATE LYASE SUBUNIT BETA"/>
    <property type="match status" value="1"/>
</dbReference>
<feature type="binding site" evidence="5">
    <location>
        <position position="126"/>
    </location>
    <ligand>
        <name>Mg(2+)</name>
        <dbReference type="ChEBI" id="CHEBI:18420"/>
    </ligand>
</feature>
<dbReference type="GO" id="GO:0016829">
    <property type="term" value="F:lyase activity"/>
    <property type="evidence" value="ECO:0007669"/>
    <property type="project" value="UniProtKB-KW"/>
</dbReference>
<gene>
    <name evidence="7" type="ORF">GMLC_06300</name>
</gene>
<accession>A0A6V8N3M3</accession>
<dbReference type="InterPro" id="IPR015813">
    <property type="entry name" value="Pyrv/PenolPyrv_kinase-like_dom"/>
</dbReference>
<dbReference type="GO" id="GO:0000287">
    <property type="term" value="F:magnesium ion binding"/>
    <property type="evidence" value="ECO:0007669"/>
    <property type="project" value="TreeGrafter"/>
</dbReference>
<evidence type="ECO:0000256" key="5">
    <source>
        <dbReference type="PIRSR" id="PIRSR015582-2"/>
    </source>
</evidence>
<keyword evidence="2 5" id="KW-0479">Metal-binding</keyword>
<feature type="binding site" evidence="5">
    <location>
        <position position="153"/>
    </location>
    <ligand>
        <name>Mg(2+)</name>
        <dbReference type="ChEBI" id="CHEBI:18420"/>
    </ligand>
</feature>
<dbReference type="Pfam" id="PF03328">
    <property type="entry name" value="HpcH_HpaI"/>
    <property type="match status" value="1"/>
</dbReference>
<comment type="caution">
    <text evidence="7">The sequence shown here is derived from an EMBL/GenBank/DDBJ whole genome shotgun (WGS) entry which is preliminary data.</text>
</comment>
<feature type="binding site" evidence="4">
    <location>
        <position position="126"/>
    </location>
    <ligand>
        <name>substrate</name>
    </ligand>
</feature>
<keyword evidence="8" id="KW-1185">Reference proteome</keyword>
<evidence type="ECO:0000256" key="4">
    <source>
        <dbReference type="PIRSR" id="PIRSR015582-1"/>
    </source>
</evidence>
<evidence type="ECO:0000259" key="6">
    <source>
        <dbReference type="Pfam" id="PF03328"/>
    </source>
</evidence>
<proteinExistence type="predicted"/>
<dbReference type="GO" id="GO:0006107">
    <property type="term" value="P:oxaloacetate metabolic process"/>
    <property type="evidence" value="ECO:0007669"/>
    <property type="project" value="TreeGrafter"/>
</dbReference>
<dbReference type="PANTHER" id="PTHR32308">
    <property type="entry name" value="LYASE BETA SUBUNIT, PUTATIVE (AFU_ORTHOLOGUE AFUA_4G13030)-RELATED"/>
    <property type="match status" value="1"/>
</dbReference>
<dbReference type="EMBL" id="BLXZ01000001">
    <property type="protein sequence ID" value="GFO67051.1"/>
    <property type="molecule type" value="Genomic_DNA"/>
</dbReference>
<evidence type="ECO:0000256" key="3">
    <source>
        <dbReference type="ARBA" id="ARBA00022842"/>
    </source>
</evidence>
<feature type="binding site" evidence="4">
    <location>
        <position position="68"/>
    </location>
    <ligand>
        <name>substrate</name>
    </ligand>
</feature>